<reference evidence="2" key="1">
    <citation type="submission" date="2022-12" db="EMBL/GenBank/DDBJ databases">
        <authorList>
            <person name="Petersen C."/>
        </authorList>
    </citation>
    <scope>NUCLEOTIDE SEQUENCE</scope>
    <source>
        <strain evidence="2">IBT 29495</strain>
    </source>
</reference>
<sequence>MDQDARRLQANLLSPTPGNIQPETPGNYTRSTPSPGDISTPTGQRDGVNAMMGAVEEERPSQAQPGSCAKLELRSTGESHHLTEDLRFLIWLFLQV</sequence>
<dbReference type="Proteomes" id="UP001149954">
    <property type="component" value="Unassembled WGS sequence"/>
</dbReference>
<evidence type="ECO:0000313" key="3">
    <source>
        <dbReference type="Proteomes" id="UP001149954"/>
    </source>
</evidence>
<accession>A0A9X0C0I9</accession>
<evidence type="ECO:0000313" key="2">
    <source>
        <dbReference type="EMBL" id="KAJ5493523.1"/>
    </source>
</evidence>
<reference evidence="2" key="2">
    <citation type="journal article" date="2023" name="IMA Fungus">
        <title>Comparative genomic study of the Penicillium genus elucidates a diverse pangenome and 15 lateral gene transfer events.</title>
        <authorList>
            <person name="Petersen C."/>
            <person name="Sorensen T."/>
            <person name="Nielsen M.R."/>
            <person name="Sondergaard T.E."/>
            <person name="Sorensen J.L."/>
            <person name="Fitzpatrick D.A."/>
            <person name="Frisvad J.C."/>
            <person name="Nielsen K.L."/>
        </authorList>
    </citation>
    <scope>NUCLEOTIDE SEQUENCE</scope>
    <source>
        <strain evidence="2">IBT 29495</strain>
    </source>
</reference>
<feature type="compositionally biased region" description="Polar residues" evidence="1">
    <location>
        <begin position="11"/>
        <end position="43"/>
    </location>
</feature>
<evidence type="ECO:0000256" key="1">
    <source>
        <dbReference type="SAM" id="MobiDB-lite"/>
    </source>
</evidence>
<dbReference type="EMBL" id="JAPWDS010000006">
    <property type="protein sequence ID" value="KAJ5493523.1"/>
    <property type="molecule type" value="Genomic_DNA"/>
</dbReference>
<dbReference type="AlphaFoldDB" id="A0A9X0C0I9"/>
<organism evidence="2 3">
    <name type="scientific">Penicillium fimorum</name>
    <dbReference type="NCBI Taxonomy" id="1882269"/>
    <lineage>
        <taxon>Eukaryota</taxon>
        <taxon>Fungi</taxon>
        <taxon>Dikarya</taxon>
        <taxon>Ascomycota</taxon>
        <taxon>Pezizomycotina</taxon>
        <taxon>Eurotiomycetes</taxon>
        <taxon>Eurotiomycetidae</taxon>
        <taxon>Eurotiales</taxon>
        <taxon>Aspergillaceae</taxon>
        <taxon>Penicillium</taxon>
    </lineage>
</organism>
<keyword evidence="3" id="KW-1185">Reference proteome</keyword>
<protein>
    <submittedName>
        <fullName evidence="2">Uncharacterized protein</fullName>
    </submittedName>
</protein>
<comment type="caution">
    <text evidence="2">The sequence shown here is derived from an EMBL/GenBank/DDBJ whole genome shotgun (WGS) entry which is preliminary data.</text>
</comment>
<feature type="region of interest" description="Disordered" evidence="1">
    <location>
        <begin position="1"/>
        <end position="49"/>
    </location>
</feature>
<dbReference type="OrthoDB" id="424974at2759"/>
<proteinExistence type="predicted"/>
<gene>
    <name evidence="2" type="ORF">N7463_009610</name>
</gene>
<name>A0A9X0C0I9_9EURO</name>